<feature type="transmembrane region" description="Helical" evidence="7">
    <location>
        <begin position="181"/>
        <end position="202"/>
    </location>
</feature>
<comment type="subcellular location">
    <subcellularLocation>
        <location evidence="1 7">Cell membrane</location>
        <topology evidence="1 7">Multi-pass membrane protein</topology>
    </subcellularLocation>
</comment>
<dbReference type="AlphaFoldDB" id="A0A154L9X1"/>
<name>A0A154L9X1_9PROT</name>
<dbReference type="SUPFAM" id="SSF161098">
    <property type="entry name" value="MetI-like"/>
    <property type="match status" value="1"/>
</dbReference>
<evidence type="ECO:0000256" key="2">
    <source>
        <dbReference type="ARBA" id="ARBA00022448"/>
    </source>
</evidence>
<dbReference type="InterPro" id="IPR035906">
    <property type="entry name" value="MetI-like_sf"/>
</dbReference>
<feature type="transmembrane region" description="Helical" evidence="7">
    <location>
        <begin position="252"/>
        <end position="273"/>
    </location>
</feature>
<evidence type="ECO:0000256" key="3">
    <source>
        <dbReference type="ARBA" id="ARBA00022475"/>
    </source>
</evidence>
<dbReference type="GO" id="GO:0055085">
    <property type="term" value="P:transmembrane transport"/>
    <property type="evidence" value="ECO:0007669"/>
    <property type="project" value="InterPro"/>
</dbReference>
<comment type="caution">
    <text evidence="9">The sequence shown here is derived from an EMBL/GenBank/DDBJ whole genome shotgun (WGS) entry which is preliminary data.</text>
</comment>
<reference evidence="9 10" key="1">
    <citation type="submission" date="2015-12" db="EMBL/GenBank/DDBJ databases">
        <title>Genome sequence of Thalassospira lucentensis MCCC 1A02072.</title>
        <authorList>
            <person name="Lu L."/>
            <person name="Lai Q."/>
            <person name="Shao Z."/>
            <person name="Qian P."/>
        </authorList>
    </citation>
    <scope>NUCLEOTIDE SEQUENCE [LARGE SCALE GENOMIC DNA]</scope>
    <source>
        <strain evidence="9 10">MCCC 1A02072</strain>
    </source>
</reference>
<dbReference type="PROSITE" id="PS50928">
    <property type="entry name" value="ABC_TM1"/>
    <property type="match status" value="1"/>
</dbReference>
<keyword evidence="6 7" id="KW-0472">Membrane</keyword>
<evidence type="ECO:0000256" key="6">
    <source>
        <dbReference type="ARBA" id="ARBA00023136"/>
    </source>
</evidence>
<feature type="transmembrane region" description="Helical" evidence="7">
    <location>
        <begin position="136"/>
        <end position="161"/>
    </location>
</feature>
<keyword evidence="3" id="KW-1003">Cell membrane</keyword>
<dbReference type="Gene3D" id="1.10.3720.10">
    <property type="entry name" value="MetI-like"/>
    <property type="match status" value="1"/>
</dbReference>
<sequence>MLTFLARRLFVMMPTLFFISVLVFIIIQLPPGDFLSTYLNELQAQGEAVDPAKIAFLKQQYGLDQPIWQQYFDWAWGLLHGDLGFSFEYNLPVTEVVGDRLWLSVVLNFSTVLFIYIVSFPIGIYSATRQYSWGDYGFTLLGFLGLAMPNFLFALILLYYANVVFGTSIGGLMDPEFINQGWSFAKVMSVAEHLWAPVLVIGTSGTASMIRRLRANLLDELGKQYVVTAHAKGLSPARVLFKYPLRMALNPFIADIGNILPQVVSGSVLVSVVMSLPTTGPMLLAALQSQDMYLAGSFLMFLALLTVVGMFVSDLLLAWLDPRIRLQGGVSQ</sequence>
<dbReference type="Pfam" id="PF19300">
    <property type="entry name" value="BPD_transp_1_N"/>
    <property type="match status" value="1"/>
</dbReference>
<evidence type="ECO:0000256" key="4">
    <source>
        <dbReference type="ARBA" id="ARBA00022692"/>
    </source>
</evidence>
<dbReference type="InterPro" id="IPR045621">
    <property type="entry name" value="BPD_transp_1_N"/>
</dbReference>
<dbReference type="InterPro" id="IPR000515">
    <property type="entry name" value="MetI-like"/>
</dbReference>
<keyword evidence="5 7" id="KW-1133">Transmembrane helix</keyword>
<feature type="domain" description="ABC transmembrane type-1" evidence="8">
    <location>
        <begin position="101"/>
        <end position="317"/>
    </location>
</feature>
<dbReference type="PANTHER" id="PTHR30465">
    <property type="entry name" value="INNER MEMBRANE ABC TRANSPORTER"/>
    <property type="match status" value="1"/>
</dbReference>
<evidence type="ECO:0000256" key="7">
    <source>
        <dbReference type="RuleBase" id="RU363032"/>
    </source>
</evidence>
<dbReference type="RefSeq" id="WP_062949171.1">
    <property type="nucleotide sequence ID" value="NZ_LPVY01000003.1"/>
</dbReference>
<proteinExistence type="inferred from homology"/>
<keyword evidence="4 7" id="KW-0812">Transmembrane</keyword>
<comment type="similarity">
    <text evidence="7">Belongs to the binding-protein-dependent transport system permease family.</text>
</comment>
<dbReference type="Pfam" id="PF00528">
    <property type="entry name" value="BPD_transp_1"/>
    <property type="match status" value="1"/>
</dbReference>
<gene>
    <name evidence="9" type="ORF">AUP42_12340</name>
</gene>
<evidence type="ECO:0000256" key="1">
    <source>
        <dbReference type="ARBA" id="ARBA00004651"/>
    </source>
</evidence>
<dbReference type="EMBL" id="LPVY01000003">
    <property type="protein sequence ID" value="KZB68233.1"/>
    <property type="molecule type" value="Genomic_DNA"/>
</dbReference>
<dbReference type="PANTHER" id="PTHR30465:SF43">
    <property type="entry name" value="OLIGOPEPTIDE ABC TRANSPORTER, PERMEASE PROTEIN"/>
    <property type="match status" value="1"/>
</dbReference>
<evidence type="ECO:0000313" key="9">
    <source>
        <dbReference type="EMBL" id="KZB68233.1"/>
    </source>
</evidence>
<evidence type="ECO:0000313" key="10">
    <source>
        <dbReference type="Proteomes" id="UP000076335"/>
    </source>
</evidence>
<feature type="transmembrane region" description="Helical" evidence="7">
    <location>
        <begin position="293"/>
        <end position="317"/>
    </location>
</feature>
<evidence type="ECO:0000256" key="5">
    <source>
        <dbReference type="ARBA" id="ARBA00022989"/>
    </source>
</evidence>
<protein>
    <submittedName>
        <fullName evidence="9">ABC transporter permease</fullName>
    </submittedName>
</protein>
<feature type="transmembrane region" description="Helical" evidence="7">
    <location>
        <begin position="9"/>
        <end position="29"/>
    </location>
</feature>
<accession>A0A154L9X1</accession>
<keyword evidence="2 7" id="KW-0813">Transport</keyword>
<evidence type="ECO:0000259" key="8">
    <source>
        <dbReference type="PROSITE" id="PS50928"/>
    </source>
</evidence>
<feature type="transmembrane region" description="Helical" evidence="7">
    <location>
        <begin position="101"/>
        <end position="124"/>
    </location>
</feature>
<organism evidence="9 10">
    <name type="scientific">Thalassospira lucentensis</name>
    <dbReference type="NCBI Taxonomy" id="168935"/>
    <lineage>
        <taxon>Bacteria</taxon>
        <taxon>Pseudomonadati</taxon>
        <taxon>Pseudomonadota</taxon>
        <taxon>Alphaproteobacteria</taxon>
        <taxon>Rhodospirillales</taxon>
        <taxon>Thalassospiraceae</taxon>
        <taxon>Thalassospira</taxon>
    </lineage>
</organism>
<dbReference type="Proteomes" id="UP000076335">
    <property type="component" value="Unassembled WGS sequence"/>
</dbReference>
<dbReference type="OrthoDB" id="7834831at2"/>
<dbReference type="GO" id="GO:0005886">
    <property type="term" value="C:plasma membrane"/>
    <property type="evidence" value="ECO:0007669"/>
    <property type="project" value="UniProtKB-SubCell"/>
</dbReference>